<evidence type="ECO:0000256" key="3">
    <source>
        <dbReference type="SAM" id="Coils"/>
    </source>
</evidence>
<feature type="signal peptide" evidence="4">
    <location>
        <begin position="1"/>
        <end position="17"/>
    </location>
</feature>
<dbReference type="SUPFAM" id="SSF49503">
    <property type="entry name" value="Cupredoxins"/>
    <property type="match status" value="1"/>
</dbReference>
<evidence type="ECO:0000313" key="6">
    <source>
        <dbReference type="EMBL" id="OGY94502.1"/>
    </source>
</evidence>
<accession>A0A1G2BZD0</accession>
<dbReference type="InterPro" id="IPR000923">
    <property type="entry name" value="BlueCu_1"/>
</dbReference>
<dbReference type="GO" id="GO:0009055">
    <property type="term" value="F:electron transfer activity"/>
    <property type="evidence" value="ECO:0007669"/>
    <property type="project" value="InterPro"/>
</dbReference>
<proteinExistence type="predicted"/>
<feature type="domain" description="Blue (type 1) copper" evidence="5">
    <location>
        <begin position="83"/>
        <end position="159"/>
    </location>
</feature>
<evidence type="ECO:0000256" key="1">
    <source>
        <dbReference type="ARBA" id="ARBA00022723"/>
    </source>
</evidence>
<keyword evidence="2" id="KW-0186">Copper</keyword>
<name>A0A1G2BZD0_9BACT</name>
<dbReference type="AlphaFoldDB" id="A0A1G2BZD0"/>
<dbReference type="Proteomes" id="UP000177626">
    <property type="component" value="Unassembled WGS sequence"/>
</dbReference>
<protein>
    <recommendedName>
        <fullName evidence="5">Blue (type 1) copper domain-containing protein</fullName>
    </recommendedName>
</protein>
<dbReference type="InterPro" id="IPR008972">
    <property type="entry name" value="Cupredoxin"/>
</dbReference>
<evidence type="ECO:0000256" key="4">
    <source>
        <dbReference type="SAM" id="SignalP"/>
    </source>
</evidence>
<dbReference type="Pfam" id="PF00127">
    <property type="entry name" value="Copper-bind"/>
    <property type="match status" value="1"/>
</dbReference>
<dbReference type="PROSITE" id="PS51257">
    <property type="entry name" value="PROKAR_LIPOPROTEIN"/>
    <property type="match status" value="1"/>
</dbReference>
<dbReference type="Gene3D" id="2.60.40.420">
    <property type="entry name" value="Cupredoxins - blue copper proteins"/>
    <property type="match status" value="1"/>
</dbReference>
<sequence length="161" mass="17925">MQKFKIVMSFFAVVVLAGVLSGCILTQTKDQAIVVEENPQGTEEQVTEEVAKENNEVDESNSAVQEFEMESFTEIIDGQYFPQFSKKEITVNKGDKVRLKINATSGMHNIKIDEFNVLAETPIGEVTVVEFVANQAGEFVYYCAKPGHRALGQWGTLKVIE</sequence>
<reference evidence="6 7" key="1">
    <citation type="journal article" date="2016" name="Nat. Commun.">
        <title>Thousands of microbial genomes shed light on interconnected biogeochemical processes in an aquifer system.</title>
        <authorList>
            <person name="Anantharaman K."/>
            <person name="Brown C.T."/>
            <person name="Hug L.A."/>
            <person name="Sharon I."/>
            <person name="Castelle C.J."/>
            <person name="Probst A.J."/>
            <person name="Thomas B.C."/>
            <person name="Singh A."/>
            <person name="Wilkins M.J."/>
            <person name="Karaoz U."/>
            <person name="Brodie E.L."/>
            <person name="Williams K.H."/>
            <person name="Hubbard S.S."/>
            <person name="Banfield J.F."/>
        </authorList>
    </citation>
    <scope>NUCLEOTIDE SEQUENCE [LARGE SCALE GENOMIC DNA]</scope>
</reference>
<keyword evidence="4" id="KW-0732">Signal</keyword>
<keyword evidence="3" id="KW-0175">Coiled coil</keyword>
<dbReference type="EMBL" id="MHKQ01000007">
    <property type="protein sequence ID" value="OGY94502.1"/>
    <property type="molecule type" value="Genomic_DNA"/>
</dbReference>
<evidence type="ECO:0000259" key="5">
    <source>
        <dbReference type="Pfam" id="PF00127"/>
    </source>
</evidence>
<organism evidence="6 7">
    <name type="scientific">Candidatus Komeilibacteria bacterium RIFOXYC1_FULL_37_11</name>
    <dbReference type="NCBI Taxonomy" id="1798555"/>
    <lineage>
        <taxon>Bacteria</taxon>
        <taxon>Candidatus Komeiliibacteriota</taxon>
    </lineage>
</organism>
<evidence type="ECO:0000256" key="2">
    <source>
        <dbReference type="ARBA" id="ARBA00023008"/>
    </source>
</evidence>
<gene>
    <name evidence="6" type="ORF">A2406_04320</name>
</gene>
<dbReference type="GO" id="GO:0005507">
    <property type="term" value="F:copper ion binding"/>
    <property type="evidence" value="ECO:0007669"/>
    <property type="project" value="InterPro"/>
</dbReference>
<feature type="coiled-coil region" evidence="3">
    <location>
        <begin position="43"/>
        <end position="70"/>
    </location>
</feature>
<keyword evidence="1" id="KW-0479">Metal-binding</keyword>
<evidence type="ECO:0000313" key="7">
    <source>
        <dbReference type="Proteomes" id="UP000177626"/>
    </source>
</evidence>
<feature type="chain" id="PRO_5009582196" description="Blue (type 1) copper domain-containing protein" evidence="4">
    <location>
        <begin position="18"/>
        <end position="161"/>
    </location>
</feature>
<comment type="caution">
    <text evidence="6">The sequence shown here is derived from an EMBL/GenBank/DDBJ whole genome shotgun (WGS) entry which is preliminary data.</text>
</comment>